<dbReference type="PANTHER" id="PTHR30600">
    <property type="entry name" value="CYTOCHROME C PEROXIDASE-RELATED"/>
    <property type="match status" value="1"/>
</dbReference>
<dbReference type="InterPro" id="IPR036909">
    <property type="entry name" value="Cyt_c-like_dom_sf"/>
</dbReference>
<dbReference type="GO" id="GO:0009055">
    <property type="term" value="F:electron transfer activity"/>
    <property type="evidence" value="ECO:0007669"/>
    <property type="project" value="InterPro"/>
</dbReference>
<keyword evidence="7" id="KW-0732">Signal</keyword>
<feature type="domain" description="Cytochrome c" evidence="8">
    <location>
        <begin position="246"/>
        <end position="365"/>
    </location>
</feature>
<reference evidence="9 10" key="1">
    <citation type="submission" date="2015-11" db="EMBL/GenBank/DDBJ databases">
        <authorList>
            <person name="Zhang Y."/>
            <person name="Guo Z."/>
        </authorList>
    </citation>
    <scope>NUCLEOTIDE SEQUENCE [LARGE SCALE GENOMIC DNA]</scope>
    <source>
        <strain evidence="9 10">KCTC 32221</strain>
    </source>
</reference>
<sequence length="545" mass="59561" precursor="true">MAGRVKSIYIGRMSDSTRQPSQPVRFTSLTCLVLAATLLCSTQAYAADPAEPAWRSFQHALGEKPAIGSHADHTLANSVTRPVPEISLQGVNVHKFLLGNDLFHERRLSSDNTNGCVTCHAGPISGTDGRPVSFGVDRARGKFNALTTFNANLNFRQFWDGRSVTLADQAIEPIISELEMANTLENALAMLLSDQSYVKSFNAIYPDGVSINNMADAMAHFQTVSFSVNNSPFQRHLRGEPDQLDEQALRGWQTFQDIGCSSCHNGLNLGGNSYQRLGTMRAYYPEQREALPDDAGLATRTMRAEHLYMVKVPNLHNIAATLPYFHDGSVRQLEEAVSLMGRYQLGRELSAEDIADITGFLKSLTGRPVGLELGSEINQLGRTTEPVLESLPPERTHEQAYSAAAAAIEPLFDKLLAEMQRLAAGDVRHFDFVQAQHLELIRHARALQFPPSSSNNAKQSCLRAESEVLLTSVMALEWTIASYLQAQAMMGVLQAHLDTPAADSPDHAEIEDLLNRYANVADQSLAATADAAIRASAGKLLDCAL</sequence>
<dbReference type="GO" id="GO:0020037">
    <property type="term" value="F:heme binding"/>
    <property type="evidence" value="ECO:0007669"/>
    <property type="project" value="InterPro"/>
</dbReference>
<accession>A0A0S2KGE8</accession>
<keyword evidence="5 6" id="KW-0408">Iron</keyword>
<dbReference type="Gene3D" id="1.10.760.10">
    <property type="entry name" value="Cytochrome c-like domain"/>
    <property type="match status" value="2"/>
</dbReference>
<name>A0A0S2KGE8_9GAMM</name>
<evidence type="ECO:0000256" key="7">
    <source>
        <dbReference type="SAM" id="SignalP"/>
    </source>
</evidence>
<gene>
    <name evidence="9" type="ORF">PS2015_2755</name>
</gene>
<evidence type="ECO:0000259" key="8">
    <source>
        <dbReference type="PROSITE" id="PS51007"/>
    </source>
</evidence>
<feature type="signal peptide" evidence="7">
    <location>
        <begin position="1"/>
        <end position="46"/>
    </location>
</feature>
<evidence type="ECO:0000256" key="1">
    <source>
        <dbReference type="ARBA" id="ARBA00004196"/>
    </source>
</evidence>
<dbReference type="SUPFAM" id="SSF46626">
    <property type="entry name" value="Cytochrome c"/>
    <property type="match status" value="2"/>
</dbReference>
<keyword evidence="2 6" id="KW-0349">Heme</keyword>
<comment type="subcellular location">
    <subcellularLocation>
        <location evidence="1">Cell envelope</location>
    </subcellularLocation>
</comment>
<keyword evidence="3 6" id="KW-0479">Metal-binding</keyword>
<dbReference type="Proteomes" id="UP000065641">
    <property type="component" value="Chromosome"/>
</dbReference>
<evidence type="ECO:0000313" key="10">
    <source>
        <dbReference type="Proteomes" id="UP000065641"/>
    </source>
</evidence>
<dbReference type="AlphaFoldDB" id="A0A0S2KGE8"/>
<evidence type="ECO:0000256" key="5">
    <source>
        <dbReference type="ARBA" id="ARBA00023004"/>
    </source>
</evidence>
<evidence type="ECO:0000256" key="3">
    <source>
        <dbReference type="ARBA" id="ARBA00022723"/>
    </source>
</evidence>
<dbReference type="InterPro" id="IPR009056">
    <property type="entry name" value="Cyt_c-like_dom"/>
</dbReference>
<dbReference type="KEGG" id="pspi:PS2015_2755"/>
<proteinExistence type="predicted"/>
<protein>
    <submittedName>
        <fullName evidence="9">Cytochrome-c peroxidase</fullName>
    </submittedName>
</protein>
<feature type="chain" id="PRO_5006601651" evidence="7">
    <location>
        <begin position="47"/>
        <end position="545"/>
    </location>
</feature>
<dbReference type="GO" id="GO:0030313">
    <property type="term" value="C:cell envelope"/>
    <property type="evidence" value="ECO:0007669"/>
    <property type="project" value="UniProtKB-SubCell"/>
</dbReference>
<evidence type="ECO:0000256" key="6">
    <source>
        <dbReference type="PROSITE-ProRule" id="PRU00433"/>
    </source>
</evidence>
<dbReference type="GO" id="GO:0046872">
    <property type="term" value="F:metal ion binding"/>
    <property type="evidence" value="ECO:0007669"/>
    <property type="project" value="UniProtKB-KW"/>
</dbReference>
<keyword evidence="10" id="KW-1185">Reference proteome</keyword>
<organism evidence="9 10">
    <name type="scientific">Pseudohongiella spirulinae</name>
    <dbReference type="NCBI Taxonomy" id="1249552"/>
    <lineage>
        <taxon>Bacteria</taxon>
        <taxon>Pseudomonadati</taxon>
        <taxon>Pseudomonadota</taxon>
        <taxon>Gammaproteobacteria</taxon>
        <taxon>Pseudomonadales</taxon>
        <taxon>Pseudohongiellaceae</taxon>
        <taxon>Pseudohongiella</taxon>
    </lineage>
</organism>
<dbReference type="PROSITE" id="PS51007">
    <property type="entry name" value="CYTC"/>
    <property type="match status" value="1"/>
</dbReference>
<dbReference type="EMBL" id="CP013189">
    <property type="protein sequence ID" value="ALO47387.1"/>
    <property type="molecule type" value="Genomic_DNA"/>
</dbReference>
<keyword evidence="4" id="KW-0560">Oxidoreductase</keyword>
<dbReference type="OrthoDB" id="9805202at2"/>
<evidence type="ECO:0000313" key="9">
    <source>
        <dbReference type="EMBL" id="ALO47387.1"/>
    </source>
</evidence>
<dbReference type="STRING" id="1249552.PS2015_2755"/>
<dbReference type="InterPro" id="IPR004852">
    <property type="entry name" value="Di-haem_cyt_c_peroxidsae"/>
</dbReference>
<evidence type="ECO:0000256" key="2">
    <source>
        <dbReference type="ARBA" id="ARBA00022617"/>
    </source>
</evidence>
<dbReference type="PANTHER" id="PTHR30600:SF7">
    <property type="entry name" value="CYTOCHROME C PEROXIDASE-RELATED"/>
    <property type="match status" value="1"/>
</dbReference>
<dbReference type="Pfam" id="PF03150">
    <property type="entry name" value="CCP_MauG"/>
    <property type="match status" value="1"/>
</dbReference>
<dbReference type="GO" id="GO:0004130">
    <property type="term" value="F:cytochrome-c peroxidase activity"/>
    <property type="evidence" value="ECO:0007669"/>
    <property type="project" value="TreeGrafter"/>
</dbReference>
<evidence type="ECO:0000256" key="4">
    <source>
        <dbReference type="ARBA" id="ARBA00023002"/>
    </source>
</evidence>
<dbReference type="InterPro" id="IPR051395">
    <property type="entry name" value="Cytochrome_c_Peroxidase/MauG"/>
</dbReference>
<keyword evidence="9" id="KW-0575">Peroxidase</keyword>